<dbReference type="Proteomes" id="UP001142462">
    <property type="component" value="Unassembled WGS sequence"/>
</dbReference>
<dbReference type="SUPFAM" id="SSF55729">
    <property type="entry name" value="Acyl-CoA N-acyltransferases (Nat)"/>
    <property type="match status" value="1"/>
</dbReference>
<sequence length="165" mass="18010">MAPIGPPVCDRTGNPLRTPCQTGTMDDALYEFSADAARIDAAWAHEMLSTHAYWAVGRTRAQQDAANAGSRCFGVYRRARGRQVAFARLVTDGVTFGWLADVIVDPAVRGEGIGKGLVEGIAAEADALGLRRTLLFTKDAHALYARSGWEPVAPPESWMVRWRHE</sequence>
<dbReference type="InterPro" id="IPR000182">
    <property type="entry name" value="GNAT_dom"/>
</dbReference>
<gene>
    <name evidence="2" type="ORF">GCM10017576_18820</name>
</gene>
<evidence type="ECO:0000259" key="1">
    <source>
        <dbReference type="PROSITE" id="PS51186"/>
    </source>
</evidence>
<dbReference type="GO" id="GO:0016747">
    <property type="term" value="F:acyltransferase activity, transferring groups other than amino-acyl groups"/>
    <property type="evidence" value="ECO:0007669"/>
    <property type="project" value="InterPro"/>
</dbReference>
<dbReference type="Gene3D" id="3.40.630.30">
    <property type="match status" value="1"/>
</dbReference>
<comment type="caution">
    <text evidence="2">The sequence shown here is derived from an EMBL/GenBank/DDBJ whole genome shotgun (WGS) entry which is preliminary data.</text>
</comment>
<organism evidence="2 3">
    <name type="scientific">Microbacterium barkeri</name>
    <dbReference type="NCBI Taxonomy" id="33917"/>
    <lineage>
        <taxon>Bacteria</taxon>
        <taxon>Bacillati</taxon>
        <taxon>Actinomycetota</taxon>
        <taxon>Actinomycetes</taxon>
        <taxon>Micrococcales</taxon>
        <taxon>Microbacteriaceae</taxon>
        <taxon>Microbacterium</taxon>
    </lineage>
</organism>
<proteinExistence type="predicted"/>
<dbReference type="PANTHER" id="PTHR43233">
    <property type="entry name" value="FAMILY N-ACETYLTRANSFERASE, PUTATIVE (AFU_ORTHOLOGUE AFUA_6G03350)-RELATED"/>
    <property type="match status" value="1"/>
</dbReference>
<dbReference type="AlphaFoldDB" id="A0A9W6LWS6"/>
<name>A0A9W6LWS6_9MICO</name>
<dbReference type="PROSITE" id="PS51186">
    <property type="entry name" value="GNAT"/>
    <property type="match status" value="1"/>
</dbReference>
<evidence type="ECO:0000313" key="2">
    <source>
        <dbReference type="EMBL" id="GLJ61752.1"/>
    </source>
</evidence>
<evidence type="ECO:0000313" key="3">
    <source>
        <dbReference type="Proteomes" id="UP001142462"/>
    </source>
</evidence>
<dbReference type="CDD" id="cd04301">
    <property type="entry name" value="NAT_SF"/>
    <property type="match status" value="1"/>
</dbReference>
<reference evidence="2" key="1">
    <citation type="journal article" date="2014" name="Int. J. Syst. Evol. Microbiol.">
        <title>Complete genome sequence of Corynebacterium casei LMG S-19264T (=DSM 44701T), isolated from a smear-ripened cheese.</title>
        <authorList>
            <consortium name="US DOE Joint Genome Institute (JGI-PGF)"/>
            <person name="Walter F."/>
            <person name="Albersmeier A."/>
            <person name="Kalinowski J."/>
            <person name="Ruckert C."/>
        </authorList>
    </citation>
    <scope>NUCLEOTIDE SEQUENCE</scope>
    <source>
        <strain evidence="2">VKM Ac-1020</strain>
    </source>
</reference>
<dbReference type="EMBL" id="BSEJ01000008">
    <property type="protein sequence ID" value="GLJ61752.1"/>
    <property type="molecule type" value="Genomic_DNA"/>
</dbReference>
<reference evidence="2" key="2">
    <citation type="submission" date="2023-01" db="EMBL/GenBank/DDBJ databases">
        <authorList>
            <person name="Sun Q."/>
            <person name="Evtushenko L."/>
        </authorList>
    </citation>
    <scope>NUCLEOTIDE SEQUENCE</scope>
    <source>
        <strain evidence="2">VKM Ac-1020</strain>
    </source>
</reference>
<dbReference type="PANTHER" id="PTHR43233:SF1">
    <property type="entry name" value="FAMILY N-ACETYLTRANSFERASE, PUTATIVE (AFU_ORTHOLOGUE AFUA_6G03350)-RELATED"/>
    <property type="match status" value="1"/>
</dbReference>
<keyword evidence="3" id="KW-1185">Reference proteome</keyword>
<feature type="domain" description="N-acetyltransferase" evidence="1">
    <location>
        <begin position="16"/>
        <end position="165"/>
    </location>
</feature>
<accession>A0A9W6LWS6</accession>
<dbReference type="InterPro" id="IPR016181">
    <property type="entry name" value="Acyl_CoA_acyltransferase"/>
</dbReference>
<protein>
    <submittedName>
        <fullName evidence="2">N-acetyltransferase</fullName>
    </submittedName>
</protein>
<dbReference type="InterPro" id="IPR053144">
    <property type="entry name" value="Acetyltransferase_Butenolide"/>
</dbReference>
<dbReference type="Pfam" id="PF00583">
    <property type="entry name" value="Acetyltransf_1"/>
    <property type="match status" value="1"/>
</dbReference>